<dbReference type="PRINTS" id="PR01911">
    <property type="entry name" value="PFDSPHPHTASE"/>
</dbReference>
<dbReference type="FunFam" id="3.90.190.10:FF:000035">
    <property type="entry name" value="Tyrosine phosphatase, putative"/>
    <property type="match status" value="1"/>
</dbReference>
<sequence>MTCPLAMKNSNGVVESQNVEKHGVRVSSMELAASNSELPANFGEVVKGIYRSSFPQPWNLPALKGLGLKTIITLVEEPYTQSHEEFLKANGILHHRIVILANKDPAVKTPECVMNRVLEILLNKSNHPILIHCNKGKHRTGCVSACFRKLQGWDMRDVINEYIHYSCPKSRGLDEVFIKEFDPSKLSTLVQISGAKSWHSGDSSKVQNEERTSSNRLIQPPRKGIRVS</sequence>
<evidence type="ECO:0000256" key="10">
    <source>
        <dbReference type="SAM" id="MobiDB-lite"/>
    </source>
</evidence>
<evidence type="ECO:0000313" key="12">
    <source>
        <dbReference type="EMBL" id="PTU17326.1"/>
    </source>
</evidence>
<comment type="similarity">
    <text evidence="5">Belongs to the protein-tyrosine phosphatase family. Atypical dual-specificity phosphatase Siw14-like subfamily.</text>
</comment>
<evidence type="ECO:0000256" key="3">
    <source>
        <dbReference type="ARBA" id="ARBA00022490"/>
    </source>
</evidence>
<dbReference type="GO" id="GO:0016791">
    <property type="term" value="F:phosphatase activity"/>
    <property type="evidence" value="ECO:0007669"/>
    <property type="project" value="InterPro"/>
</dbReference>
<dbReference type="GO" id="GO:0005737">
    <property type="term" value="C:cytoplasm"/>
    <property type="evidence" value="ECO:0007669"/>
    <property type="project" value="UniProtKB-SubCell"/>
</dbReference>
<protein>
    <recommendedName>
        <fullName evidence="2">diphosphoinositol-polyphosphate diphosphatase</fullName>
        <ecNumber evidence="2">3.6.1.52</ecNumber>
    </recommendedName>
</protein>
<dbReference type="CDD" id="cd18538">
    <property type="entry name" value="PFA-DSP_unk"/>
    <property type="match status" value="1"/>
</dbReference>
<proteinExistence type="inferred from homology"/>
<dbReference type="VEuPathDB" id="FungiDB:P175DRAFT_0512470"/>
<evidence type="ECO:0000256" key="1">
    <source>
        <dbReference type="ARBA" id="ARBA00004496"/>
    </source>
</evidence>
<evidence type="ECO:0000256" key="5">
    <source>
        <dbReference type="ARBA" id="ARBA00044949"/>
    </source>
</evidence>
<comment type="caution">
    <text evidence="12">The sequence shown here is derived from an EMBL/GenBank/DDBJ whole genome shotgun (WGS) entry which is preliminary data.</text>
</comment>
<dbReference type="EC" id="3.6.1.52" evidence="2"/>
<gene>
    <name evidence="12" type="ORF">P175DRAFT_0512470</name>
</gene>
<dbReference type="InterPro" id="IPR004861">
    <property type="entry name" value="Siw14-like"/>
</dbReference>
<name>A0A2T5LM19_9EURO</name>
<evidence type="ECO:0000256" key="7">
    <source>
        <dbReference type="ARBA" id="ARBA00047562"/>
    </source>
</evidence>
<dbReference type="InterPro" id="IPR020428">
    <property type="entry name" value="PFA-DSPs"/>
</dbReference>
<dbReference type="OrthoDB" id="6375174at2759"/>
<dbReference type="InterPro" id="IPR029021">
    <property type="entry name" value="Prot-tyrosine_phosphatase-like"/>
</dbReference>
<evidence type="ECO:0000259" key="11">
    <source>
        <dbReference type="PROSITE" id="PS50054"/>
    </source>
</evidence>
<keyword evidence="3" id="KW-0963">Cytoplasm</keyword>
<evidence type="ECO:0000256" key="8">
    <source>
        <dbReference type="ARBA" id="ARBA00047927"/>
    </source>
</evidence>
<comment type="subcellular location">
    <subcellularLocation>
        <location evidence="1">Cytoplasm</location>
    </subcellularLocation>
</comment>
<evidence type="ECO:0000256" key="2">
    <source>
        <dbReference type="ARBA" id="ARBA00012527"/>
    </source>
</evidence>
<dbReference type="GO" id="GO:0052840">
    <property type="term" value="F:inositol diphosphate tetrakisphosphate diphosphatase activity"/>
    <property type="evidence" value="ECO:0007669"/>
    <property type="project" value="TreeGrafter"/>
</dbReference>
<dbReference type="PROSITE" id="PS00383">
    <property type="entry name" value="TYR_PHOSPHATASE_1"/>
    <property type="match status" value="1"/>
</dbReference>
<dbReference type="InterPro" id="IPR016130">
    <property type="entry name" value="Tyr_Pase_AS"/>
</dbReference>
<evidence type="ECO:0000256" key="9">
    <source>
        <dbReference type="ARBA" id="ARBA00048424"/>
    </source>
</evidence>
<feature type="domain" description="Tyrosine-protein phosphatase" evidence="11">
    <location>
        <begin position="41"/>
        <end position="190"/>
    </location>
</feature>
<dbReference type="InterPro" id="IPR020422">
    <property type="entry name" value="TYR_PHOSPHATASE_DUAL_dom"/>
</dbReference>
<evidence type="ECO:0000256" key="6">
    <source>
        <dbReference type="ARBA" id="ARBA00047342"/>
    </source>
</evidence>
<organism evidence="12 13">
    <name type="scientific">Aspergillus ochraceoroseus IBT 24754</name>
    <dbReference type="NCBI Taxonomy" id="1392256"/>
    <lineage>
        <taxon>Eukaryota</taxon>
        <taxon>Fungi</taxon>
        <taxon>Dikarya</taxon>
        <taxon>Ascomycota</taxon>
        <taxon>Pezizomycotina</taxon>
        <taxon>Eurotiomycetes</taxon>
        <taxon>Eurotiomycetidae</taxon>
        <taxon>Eurotiales</taxon>
        <taxon>Aspergillaceae</taxon>
        <taxon>Aspergillus</taxon>
        <taxon>Aspergillus subgen. Nidulantes</taxon>
    </lineage>
</organism>
<dbReference type="PROSITE" id="PS50054">
    <property type="entry name" value="TYR_PHOSPHATASE_DUAL"/>
    <property type="match status" value="1"/>
</dbReference>
<dbReference type="AlphaFoldDB" id="A0A2T5LM19"/>
<dbReference type="SUPFAM" id="SSF52799">
    <property type="entry name" value="(Phosphotyrosine protein) phosphatases II"/>
    <property type="match status" value="1"/>
</dbReference>
<dbReference type="PANTHER" id="PTHR31126:SF48">
    <property type="entry name" value="INOSITOL PHOSPHATASE SIW14"/>
    <property type="match status" value="1"/>
</dbReference>
<dbReference type="EMBL" id="MSFN02000011">
    <property type="protein sequence ID" value="PTU17326.1"/>
    <property type="molecule type" value="Genomic_DNA"/>
</dbReference>
<accession>A0A2T5LM19</accession>
<evidence type="ECO:0000256" key="4">
    <source>
        <dbReference type="ARBA" id="ARBA00022801"/>
    </source>
</evidence>
<reference evidence="12 13" key="1">
    <citation type="journal article" date="2018" name="Proc. Natl. Acad. Sci. U.S.A.">
        <title>Linking secondary metabolites to gene clusters through genome sequencing of six diverse Aspergillus species.</title>
        <authorList>
            <person name="Kaerboelling I."/>
            <person name="Vesth T.C."/>
            <person name="Frisvad J.C."/>
            <person name="Nybo J.L."/>
            <person name="Theobald S."/>
            <person name="Kuo A."/>
            <person name="Bowyer P."/>
            <person name="Matsuda Y."/>
            <person name="Mondo S."/>
            <person name="Lyhne E.K."/>
            <person name="Kogle M.E."/>
            <person name="Clum A."/>
            <person name="Lipzen A."/>
            <person name="Salamov A."/>
            <person name="Ngan C.Y."/>
            <person name="Daum C."/>
            <person name="Chiniquy J."/>
            <person name="Barry K."/>
            <person name="LaButti K."/>
            <person name="Haridas S."/>
            <person name="Simmons B.A."/>
            <person name="Magnuson J.K."/>
            <person name="Mortensen U.H."/>
            <person name="Larsen T.O."/>
            <person name="Grigoriev I.V."/>
            <person name="Baker S.E."/>
            <person name="Andersen M.R."/>
        </authorList>
    </citation>
    <scope>NUCLEOTIDE SEQUENCE [LARGE SCALE GENOMIC DNA]</scope>
    <source>
        <strain evidence="12 13">IBT 24754</strain>
    </source>
</reference>
<dbReference type="Pfam" id="PF03162">
    <property type="entry name" value="Y_phosphatase2"/>
    <property type="match status" value="1"/>
</dbReference>
<comment type="catalytic activity">
    <reaction evidence="8">
        <text>1,5-bis(diphospho)-1D-myo-inositol 2,3,4,6-tetrakisphosphate + H2O = 1-diphospho-1D-myo-inositol 2,3,4,5,6-pentakisphosphate + phosphate + 2 H(+)</text>
        <dbReference type="Rhea" id="RHEA:79699"/>
        <dbReference type="ChEBI" id="CHEBI:15377"/>
        <dbReference type="ChEBI" id="CHEBI:15378"/>
        <dbReference type="ChEBI" id="CHEBI:43474"/>
        <dbReference type="ChEBI" id="CHEBI:74946"/>
        <dbReference type="ChEBI" id="CHEBI:77983"/>
        <dbReference type="EC" id="3.6.1.52"/>
    </reaction>
    <physiologicalReaction direction="left-to-right" evidence="8">
        <dbReference type="Rhea" id="RHEA:79700"/>
    </physiologicalReaction>
</comment>
<dbReference type="PANTHER" id="PTHR31126">
    <property type="entry name" value="TYROSINE-PROTEIN PHOSPHATASE"/>
    <property type="match status" value="1"/>
</dbReference>
<dbReference type="Gene3D" id="3.90.190.10">
    <property type="entry name" value="Protein tyrosine phosphatase superfamily"/>
    <property type="match status" value="1"/>
</dbReference>
<comment type="catalytic activity">
    <reaction evidence="6">
        <text>5-diphospho-1D-myo-inositol 1,2,3,4,6-pentakisphosphate + H2O = 1D-myo-inositol hexakisphosphate + phosphate + H(+)</text>
        <dbReference type="Rhea" id="RHEA:22384"/>
        <dbReference type="ChEBI" id="CHEBI:15377"/>
        <dbReference type="ChEBI" id="CHEBI:15378"/>
        <dbReference type="ChEBI" id="CHEBI:43474"/>
        <dbReference type="ChEBI" id="CHEBI:58130"/>
        <dbReference type="ChEBI" id="CHEBI:58628"/>
        <dbReference type="EC" id="3.6.1.52"/>
    </reaction>
    <physiologicalReaction direction="left-to-right" evidence="6">
        <dbReference type="Rhea" id="RHEA:22385"/>
    </physiologicalReaction>
</comment>
<dbReference type="RefSeq" id="XP_040748718.1">
    <property type="nucleotide sequence ID" value="XM_040898679.1"/>
</dbReference>
<dbReference type="Proteomes" id="UP000244073">
    <property type="component" value="Unassembled WGS sequence"/>
</dbReference>
<evidence type="ECO:0000313" key="13">
    <source>
        <dbReference type="Proteomes" id="UP000244073"/>
    </source>
</evidence>
<comment type="catalytic activity">
    <reaction evidence="9">
        <text>6-diphospho-1D-myo-inositol pentakisphosphate + H2O = 1D-myo-inositol hexakisphosphate + phosphate + H(+)</text>
        <dbReference type="Rhea" id="RHEA:79703"/>
        <dbReference type="ChEBI" id="CHEBI:15377"/>
        <dbReference type="ChEBI" id="CHEBI:15378"/>
        <dbReference type="ChEBI" id="CHEBI:43474"/>
        <dbReference type="ChEBI" id="CHEBI:58130"/>
        <dbReference type="ChEBI" id="CHEBI:230534"/>
        <dbReference type="EC" id="3.6.1.52"/>
    </reaction>
    <physiologicalReaction direction="left-to-right" evidence="9">
        <dbReference type="Rhea" id="RHEA:79704"/>
    </physiologicalReaction>
</comment>
<dbReference type="GeneID" id="63815561"/>
<feature type="region of interest" description="Disordered" evidence="10">
    <location>
        <begin position="197"/>
        <end position="228"/>
    </location>
</feature>
<keyword evidence="4" id="KW-0378">Hydrolase</keyword>
<comment type="catalytic activity">
    <reaction evidence="7">
        <text>3,5-bis(diphospho)-1D-myo-inositol 1,2,4,6-tetrakisphosphate + H2O = 3-diphospho-1D-myo-inositol 1,2,4,5,6-pentakisphosphate + phosphate + 2 H(+)</text>
        <dbReference type="Rhea" id="RHEA:56312"/>
        <dbReference type="ChEBI" id="CHEBI:15377"/>
        <dbReference type="ChEBI" id="CHEBI:15378"/>
        <dbReference type="ChEBI" id="CHEBI:43474"/>
        <dbReference type="ChEBI" id="CHEBI:140372"/>
        <dbReference type="ChEBI" id="CHEBI:140374"/>
        <dbReference type="EC" id="3.6.1.52"/>
    </reaction>
    <physiologicalReaction direction="left-to-right" evidence="7">
        <dbReference type="Rhea" id="RHEA:56313"/>
    </physiologicalReaction>
</comment>